<keyword evidence="1" id="KW-1133">Transmembrane helix</keyword>
<reference evidence="2 3" key="1">
    <citation type="submission" date="2023-07" db="EMBL/GenBank/DDBJ databases">
        <title>Genomic Encyclopedia of Type Strains, Phase IV (KMG-IV): sequencing the most valuable type-strain genomes for metagenomic binning, comparative biology and taxonomic classification.</title>
        <authorList>
            <person name="Goeker M."/>
        </authorList>
    </citation>
    <scope>NUCLEOTIDE SEQUENCE [LARGE SCALE GENOMIC DNA]</scope>
    <source>
        <strain evidence="2 3">DSM 19619</strain>
    </source>
</reference>
<evidence type="ECO:0000313" key="3">
    <source>
        <dbReference type="Proteomes" id="UP001242480"/>
    </source>
</evidence>
<gene>
    <name evidence="2" type="ORF">QO011_006861</name>
</gene>
<protein>
    <submittedName>
        <fullName evidence="2">Drug/metabolite transporter (DMT)-like permease</fullName>
    </submittedName>
</protein>
<feature type="transmembrane region" description="Helical" evidence="1">
    <location>
        <begin position="35"/>
        <end position="57"/>
    </location>
</feature>
<keyword evidence="3" id="KW-1185">Reference proteome</keyword>
<organism evidence="2 3">
    <name type="scientific">Labrys wisconsinensis</name>
    <dbReference type="NCBI Taxonomy" id="425677"/>
    <lineage>
        <taxon>Bacteria</taxon>
        <taxon>Pseudomonadati</taxon>
        <taxon>Pseudomonadota</taxon>
        <taxon>Alphaproteobacteria</taxon>
        <taxon>Hyphomicrobiales</taxon>
        <taxon>Xanthobacteraceae</taxon>
        <taxon>Labrys</taxon>
    </lineage>
</organism>
<proteinExistence type="predicted"/>
<evidence type="ECO:0000313" key="2">
    <source>
        <dbReference type="EMBL" id="MDQ0473825.1"/>
    </source>
</evidence>
<keyword evidence="1" id="KW-0812">Transmembrane</keyword>
<keyword evidence="1" id="KW-0472">Membrane</keyword>
<dbReference type="RefSeq" id="WP_307282488.1">
    <property type="nucleotide sequence ID" value="NZ_JAUSVX010000018.1"/>
</dbReference>
<evidence type="ECO:0000256" key="1">
    <source>
        <dbReference type="SAM" id="Phobius"/>
    </source>
</evidence>
<feature type="transmembrane region" description="Helical" evidence="1">
    <location>
        <begin position="94"/>
        <end position="115"/>
    </location>
</feature>
<name>A0ABU0JHR4_9HYPH</name>
<accession>A0ABU0JHR4</accession>
<dbReference type="EMBL" id="JAUSVX010000018">
    <property type="protein sequence ID" value="MDQ0473825.1"/>
    <property type="molecule type" value="Genomic_DNA"/>
</dbReference>
<feature type="transmembrane region" description="Helical" evidence="1">
    <location>
        <begin position="63"/>
        <end position="87"/>
    </location>
</feature>
<comment type="caution">
    <text evidence="2">The sequence shown here is derived from an EMBL/GenBank/DDBJ whole genome shotgun (WGS) entry which is preliminary data.</text>
</comment>
<feature type="transmembrane region" description="Helical" evidence="1">
    <location>
        <begin position="6"/>
        <end position="28"/>
    </location>
</feature>
<feature type="transmembrane region" description="Helical" evidence="1">
    <location>
        <begin position="127"/>
        <end position="146"/>
    </location>
</feature>
<sequence>MTRFIVRLLIVPIGIGFAALAALVCAIVGTVASGLAGNFASIAAFTGLTVLAAALTGADPDDIAAFLGLVWLVMLGVLFVPIGLMALIGELFGIAAWAAYAFGTGALFALVPVLFPGDPATHGWPAQATLGFFATGIIAGTVYWMIAGHGAGRNAANRLPPP</sequence>
<dbReference type="Proteomes" id="UP001242480">
    <property type="component" value="Unassembled WGS sequence"/>
</dbReference>